<dbReference type="OrthoDB" id="2421129at2759"/>
<sequence>MIINYYFSKNHLCANRMLRIRKVISYIVDKLNLSKTPKINKASSLSLSDLITSSIDGIKAENWIEVLCNNEVLDPTVTLATCKNYYQKTGGEVILLYRYIRKEIK</sequence>
<keyword evidence="2" id="KW-1185">Reference proteome</keyword>
<organism evidence="1 2">
    <name type="scientific">Neocallimastix californiae</name>
    <dbReference type="NCBI Taxonomy" id="1754190"/>
    <lineage>
        <taxon>Eukaryota</taxon>
        <taxon>Fungi</taxon>
        <taxon>Fungi incertae sedis</taxon>
        <taxon>Chytridiomycota</taxon>
        <taxon>Chytridiomycota incertae sedis</taxon>
        <taxon>Neocallimastigomycetes</taxon>
        <taxon>Neocallimastigales</taxon>
        <taxon>Neocallimastigaceae</taxon>
        <taxon>Neocallimastix</taxon>
    </lineage>
</organism>
<name>A0A1Y2AFD3_9FUNG</name>
<proteinExistence type="predicted"/>
<comment type="caution">
    <text evidence="1">The sequence shown here is derived from an EMBL/GenBank/DDBJ whole genome shotgun (WGS) entry which is preliminary data.</text>
</comment>
<evidence type="ECO:0000313" key="1">
    <source>
        <dbReference type="EMBL" id="ORY21313.1"/>
    </source>
</evidence>
<gene>
    <name evidence="1" type="ORF">LY90DRAFT_142292</name>
</gene>
<reference evidence="1 2" key="1">
    <citation type="submission" date="2016-08" db="EMBL/GenBank/DDBJ databases">
        <title>A Parts List for Fungal Cellulosomes Revealed by Comparative Genomics.</title>
        <authorList>
            <consortium name="DOE Joint Genome Institute"/>
            <person name="Haitjema C.H."/>
            <person name="Gilmore S.P."/>
            <person name="Henske J.K."/>
            <person name="Solomon K.V."/>
            <person name="De Groot R."/>
            <person name="Kuo A."/>
            <person name="Mondo S.J."/>
            <person name="Salamov A.A."/>
            <person name="Labutti K."/>
            <person name="Zhao Z."/>
            <person name="Chiniquy J."/>
            <person name="Barry K."/>
            <person name="Brewer H.M."/>
            <person name="Purvine S.O."/>
            <person name="Wright A.T."/>
            <person name="Boxma B."/>
            <person name="Van Alen T."/>
            <person name="Hackstein J.H."/>
            <person name="Baker S.E."/>
            <person name="Grigoriev I.V."/>
            <person name="O'Malley M.A."/>
        </authorList>
    </citation>
    <scope>NUCLEOTIDE SEQUENCE [LARGE SCALE GENOMIC DNA]</scope>
    <source>
        <strain evidence="1 2">G1</strain>
    </source>
</reference>
<dbReference type="InterPro" id="IPR021772">
    <property type="entry name" value="WDR48/Bun107"/>
</dbReference>
<dbReference type="EMBL" id="MCOG01000268">
    <property type="protein sequence ID" value="ORY21313.1"/>
    <property type="molecule type" value="Genomic_DNA"/>
</dbReference>
<dbReference type="AlphaFoldDB" id="A0A1Y2AFD3"/>
<protein>
    <submittedName>
        <fullName evidence="1">Uncharacterized protein</fullName>
    </submittedName>
</protein>
<evidence type="ECO:0000313" key="2">
    <source>
        <dbReference type="Proteomes" id="UP000193920"/>
    </source>
</evidence>
<dbReference type="STRING" id="1754190.A0A1Y2AFD3"/>
<dbReference type="Pfam" id="PF11816">
    <property type="entry name" value="DUF3337"/>
    <property type="match status" value="1"/>
</dbReference>
<accession>A0A1Y2AFD3</accession>
<dbReference type="Proteomes" id="UP000193920">
    <property type="component" value="Unassembled WGS sequence"/>
</dbReference>